<reference evidence="3 4" key="1">
    <citation type="submission" date="2019-03" db="EMBL/GenBank/DDBJ databases">
        <title>Genomic Encyclopedia of Type Strains, Phase IV (KMG-IV): sequencing the most valuable type-strain genomes for metagenomic binning, comparative biology and taxonomic classification.</title>
        <authorList>
            <person name="Goeker M."/>
        </authorList>
    </citation>
    <scope>NUCLEOTIDE SEQUENCE [LARGE SCALE GENOMIC DNA]</scope>
    <source>
        <strain evidence="3 4">DSM 26377</strain>
    </source>
</reference>
<dbReference type="Gene3D" id="3.40.50.10540">
    <property type="entry name" value="Crotonobetainyl-coa:carnitine coa-transferase, domain 1"/>
    <property type="match status" value="1"/>
</dbReference>
<gene>
    <name evidence="3" type="ORF">DFR24_1118</name>
</gene>
<protein>
    <submittedName>
        <fullName evidence="3">Crotonobetainyl-CoA:carnitine CoA-transferase CaiB-like acyl-CoA transferase</fullName>
    </submittedName>
</protein>
<dbReference type="EMBL" id="SOBT01000008">
    <property type="protein sequence ID" value="TDU31738.1"/>
    <property type="molecule type" value="Genomic_DNA"/>
</dbReference>
<dbReference type="RefSeq" id="WP_133880297.1">
    <property type="nucleotide sequence ID" value="NZ_MWIN01000012.1"/>
</dbReference>
<dbReference type="PANTHER" id="PTHR48207">
    <property type="entry name" value="SUCCINATE--HYDROXYMETHYLGLUTARATE COA-TRANSFERASE"/>
    <property type="match status" value="1"/>
</dbReference>
<dbReference type="Gene3D" id="3.30.1540.10">
    <property type="entry name" value="formyl-coa transferase, domain 3"/>
    <property type="match status" value="1"/>
</dbReference>
<dbReference type="PANTHER" id="PTHR48207:SF3">
    <property type="entry name" value="SUCCINATE--HYDROXYMETHYLGLUTARATE COA-TRANSFERASE"/>
    <property type="match status" value="1"/>
</dbReference>
<dbReference type="OrthoDB" id="9058532at2"/>
<dbReference type="InterPro" id="IPR050483">
    <property type="entry name" value="CoA-transferase_III_domain"/>
</dbReference>
<dbReference type="GO" id="GO:0008410">
    <property type="term" value="F:CoA-transferase activity"/>
    <property type="evidence" value="ECO:0007669"/>
    <property type="project" value="TreeGrafter"/>
</dbReference>
<evidence type="ECO:0000313" key="3">
    <source>
        <dbReference type="EMBL" id="TDU31738.1"/>
    </source>
</evidence>
<dbReference type="InterPro" id="IPR023606">
    <property type="entry name" value="CoA-Trfase_III_dom_1_sf"/>
</dbReference>
<evidence type="ECO:0000256" key="2">
    <source>
        <dbReference type="SAM" id="MobiDB-lite"/>
    </source>
</evidence>
<proteinExistence type="predicted"/>
<feature type="region of interest" description="Disordered" evidence="2">
    <location>
        <begin position="46"/>
        <end position="65"/>
    </location>
</feature>
<organism evidence="3 4">
    <name type="scientific">Panacagrimonas perspica</name>
    <dbReference type="NCBI Taxonomy" id="381431"/>
    <lineage>
        <taxon>Bacteria</taxon>
        <taxon>Pseudomonadati</taxon>
        <taxon>Pseudomonadota</taxon>
        <taxon>Gammaproteobacteria</taxon>
        <taxon>Nevskiales</taxon>
        <taxon>Nevskiaceae</taxon>
        <taxon>Panacagrimonas</taxon>
    </lineage>
</organism>
<dbReference type="Pfam" id="PF02515">
    <property type="entry name" value="CoA_transf_3"/>
    <property type="match status" value="1"/>
</dbReference>
<dbReference type="Proteomes" id="UP000295341">
    <property type="component" value="Unassembled WGS sequence"/>
</dbReference>
<keyword evidence="1 3" id="KW-0808">Transferase</keyword>
<sequence>MRSDGQGVQALAGIKVLDLSRVLAGPWCTQILGDFGADILKVEPPGSGDDTRTWGPPNLPGEDGQDGVGESAYYLSCNRNKRSAVINLATQEGADLIRRLAAHADVVVENFKAGGLKKYGLAYEDLKRVNPRLVYCSITGFGQSGPNSDRPGYDFIAQAMGGMMSVTGEKDGPPTKPGVAMADLSTGMYAAVSILVALRHAERTGEGQHIDCSLFDTQITMLANQGLSYLVSGASPGRMGNTHPAVVPYQVFDASDGPVVVAVGNNTQFVALCSALGMDGFAQDARFLTNRLRVINREALVDALGDVIRKRTVAELVSTLSGRNVPCGPVNTVAQAFSEPMIAARGTVHHFVREDGVRIPSVSYPGALSRTPSRFSRMPPRLGEHTIEVLEDWLGIGRDEVEALMRSGAVTDRGTA</sequence>
<comment type="caution">
    <text evidence="3">The sequence shown here is derived from an EMBL/GenBank/DDBJ whole genome shotgun (WGS) entry which is preliminary data.</text>
</comment>
<dbReference type="InterPro" id="IPR044855">
    <property type="entry name" value="CoA-Trfase_III_dom3_sf"/>
</dbReference>
<name>A0A4R7PCI5_9GAMM</name>
<accession>A0A4R7PCI5</accession>
<dbReference type="AlphaFoldDB" id="A0A4R7PCI5"/>
<dbReference type="InterPro" id="IPR003673">
    <property type="entry name" value="CoA-Trfase_fam_III"/>
</dbReference>
<evidence type="ECO:0000313" key="4">
    <source>
        <dbReference type="Proteomes" id="UP000295341"/>
    </source>
</evidence>
<keyword evidence="4" id="KW-1185">Reference proteome</keyword>
<evidence type="ECO:0000256" key="1">
    <source>
        <dbReference type="ARBA" id="ARBA00022679"/>
    </source>
</evidence>
<dbReference type="SUPFAM" id="SSF89796">
    <property type="entry name" value="CoA-transferase family III (CaiB/BaiF)"/>
    <property type="match status" value="1"/>
</dbReference>